<dbReference type="RefSeq" id="WP_089836375.1">
    <property type="nucleotide sequence ID" value="NZ_FOZL01000001.1"/>
</dbReference>
<name>A0A1I6LCA4_9BACT</name>
<organism evidence="1 2">
    <name type="scientific">Granulicella pectinivorans</name>
    <dbReference type="NCBI Taxonomy" id="474950"/>
    <lineage>
        <taxon>Bacteria</taxon>
        <taxon>Pseudomonadati</taxon>
        <taxon>Acidobacteriota</taxon>
        <taxon>Terriglobia</taxon>
        <taxon>Terriglobales</taxon>
        <taxon>Acidobacteriaceae</taxon>
        <taxon>Granulicella</taxon>
    </lineage>
</organism>
<proteinExistence type="predicted"/>
<sequence length="155" mass="17573">MDTVDWDDPGVEEQWCNQRREETTVYLHKEGLVHGEIGSWPAWHVAPYISIWAVESLKTPGAVGWWVISGDLPTDYISASSAKHPRQALRAFAETWEDVASHMRDGTPHPSISIGPPEMSSELLPNLEKRSEILRRFADDDAMWDNDGRFIDQSS</sequence>
<dbReference type="OrthoDB" id="3078260at2"/>
<dbReference type="Pfam" id="PF16108">
    <property type="entry name" value="DUF4826"/>
    <property type="match status" value="1"/>
</dbReference>
<evidence type="ECO:0000313" key="1">
    <source>
        <dbReference type="EMBL" id="SFS01069.1"/>
    </source>
</evidence>
<reference evidence="1 2" key="1">
    <citation type="submission" date="2016-10" db="EMBL/GenBank/DDBJ databases">
        <authorList>
            <person name="de Groot N.N."/>
        </authorList>
    </citation>
    <scope>NUCLEOTIDE SEQUENCE [LARGE SCALE GENOMIC DNA]</scope>
    <source>
        <strain evidence="1 2">DSM 21001</strain>
    </source>
</reference>
<gene>
    <name evidence="1" type="ORF">SAMN05421771_0541</name>
</gene>
<dbReference type="AlphaFoldDB" id="A0A1I6LCA4"/>
<protein>
    <recommendedName>
        <fullName evidence="3">DUF4826 domain-containing protein</fullName>
    </recommendedName>
</protein>
<dbReference type="InterPro" id="IPR032251">
    <property type="entry name" value="DUF4826"/>
</dbReference>
<keyword evidence="2" id="KW-1185">Reference proteome</keyword>
<accession>A0A1I6LCA4</accession>
<evidence type="ECO:0008006" key="3">
    <source>
        <dbReference type="Google" id="ProtNLM"/>
    </source>
</evidence>
<evidence type="ECO:0000313" key="2">
    <source>
        <dbReference type="Proteomes" id="UP000199024"/>
    </source>
</evidence>
<dbReference type="Proteomes" id="UP000199024">
    <property type="component" value="Unassembled WGS sequence"/>
</dbReference>
<dbReference type="EMBL" id="FOZL01000001">
    <property type="protein sequence ID" value="SFS01069.1"/>
    <property type="molecule type" value="Genomic_DNA"/>
</dbReference>
<dbReference type="STRING" id="474950.SAMN05421771_0541"/>